<feature type="domain" description="NAD-dependent epimerase/dehydratase" evidence="3">
    <location>
        <begin position="3"/>
        <end position="201"/>
    </location>
</feature>
<dbReference type="EMBL" id="JACYXI010000012">
    <property type="protein sequence ID" value="MBD8893296.1"/>
    <property type="molecule type" value="Genomic_DNA"/>
</dbReference>
<dbReference type="Proteomes" id="UP000632063">
    <property type="component" value="Unassembled WGS sequence"/>
</dbReference>
<organism evidence="4 5">
    <name type="scientific">Roseibium litorale</name>
    <dbReference type="NCBI Taxonomy" id="2803841"/>
    <lineage>
        <taxon>Bacteria</taxon>
        <taxon>Pseudomonadati</taxon>
        <taxon>Pseudomonadota</taxon>
        <taxon>Alphaproteobacteria</taxon>
        <taxon>Hyphomicrobiales</taxon>
        <taxon>Stappiaceae</taxon>
        <taxon>Roseibium</taxon>
    </lineage>
</organism>
<evidence type="ECO:0000256" key="1">
    <source>
        <dbReference type="ARBA" id="ARBA00022857"/>
    </source>
</evidence>
<keyword evidence="2" id="KW-0119">Carbohydrate metabolism</keyword>
<dbReference type="SUPFAM" id="SSF51735">
    <property type="entry name" value="NAD(P)-binding Rossmann-fold domains"/>
    <property type="match status" value="1"/>
</dbReference>
<dbReference type="PANTHER" id="PTHR43103">
    <property type="entry name" value="NUCLEOSIDE-DIPHOSPHATE-SUGAR EPIMERASE"/>
    <property type="match status" value="1"/>
</dbReference>
<reference evidence="4 5" key="2">
    <citation type="journal article" date="2021" name="Int. J. Syst. Evol. Microbiol.">
        <title>Roseibium litorale sp. nov., isolated from a tidal flat sediment and proposal for the reclassification of Labrenzia polysiphoniae as Roseibium polysiphoniae comb. nov.</title>
        <authorList>
            <person name="Liu Y."/>
            <person name="Pei T."/>
            <person name="Du J."/>
            <person name="Chao M."/>
            <person name="Deng M.R."/>
            <person name="Zhu H."/>
        </authorList>
    </citation>
    <scope>NUCLEOTIDE SEQUENCE [LARGE SCALE GENOMIC DNA]</scope>
    <source>
        <strain evidence="4 5">4C16A</strain>
    </source>
</reference>
<reference evidence="5" key="1">
    <citation type="submission" date="2020-09" db="EMBL/GenBank/DDBJ databases">
        <title>The genome sequence of strain Labrenzia suaedae 4C16A.</title>
        <authorList>
            <person name="Liu Y."/>
        </authorList>
    </citation>
    <scope>NUCLEOTIDE SEQUENCE [LARGE SCALE GENOMIC DNA]</scope>
    <source>
        <strain evidence="5">4C16A</strain>
    </source>
</reference>
<evidence type="ECO:0000313" key="4">
    <source>
        <dbReference type="EMBL" id="MBD8893296.1"/>
    </source>
</evidence>
<dbReference type="InterPro" id="IPR036291">
    <property type="entry name" value="NAD(P)-bd_dom_sf"/>
</dbReference>
<proteinExistence type="predicted"/>
<evidence type="ECO:0000313" key="5">
    <source>
        <dbReference type="Proteomes" id="UP000632063"/>
    </source>
</evidence>
<gene>
    <name evidence="4" type="ORF">IG616_17260</name>
</gene>
<evidence type="ECO:0000256" key="2">
    <source>
        <dbReference type="ARBA" id="ARBA00023277"/>
    </source>
</evidence>
<dbReference type="PANTHER" id="PTHR43103:SF3">
    <property type="entry name" value="ADP-L-GLYCERO-D-MANNO-HEPTOSE-6-EPIMERASE"/>
    <property type="match status" value="1"/>
</dbReference>
<sequence length="308" mass="32381">MRILVTGANGFLGRGLAAKLTAAYPDASRLVLTDTAFEGPQSDGMEQKAGDLCDPEFQKELLEPGFDLVFHLASVPGSLAEKEPELGHQVNLLAPLALARGAAARCSGARFVFASSIAVYGDLNGLAVTPATQPAPLLTYGAHKLMLEIQLADMTRRGELRAVSLRFPGLVARPPVESGHGSAFMSQIFHRIAAGQPFDCPVPAASTCWWLSREAAVTALLHAARIAPAPGQTVIQLPVLHASLKAMSEAIAGETGMKADVHWGNDEVLQRIFGAMPPLDATPALALGFQADADLGTLTRAALSGEYL</sequence>
<accession>A0ABR9CQZ3</accession>
<protein>
    <submittedName>
        <fullName evidence="4">NAD-dependent epimerase/dehydratase family protein</fullName>
    </submittedName>
</protein>
<dbReference type="Gene3D" id="3.90.25.10">
    <property type="entry name" value="UDP-galactose 4-epimerase, domain 1"/>
    <property type="match status" value="1"/>
</dbReference>
<comment type="caution">
    <text evidence="4">The sequence shown here is derived from an EMBL/GenBank/DDBJ whole genome shotgun (WGS) entry which is preliminary data.</text>
</comment>
<name>A0ABR9CQZ3_9HYPH</name>
<dbReference type="InterPro" id="IPR001509">
    <property type="entry name" value="Epimerase_deHydtase"/>
</dbReference>
<keyword evidence="1" id="KW-0521">NADP</keyword>
<dbReference type="RefSeq" id="WP_192149422.1">
    <property type="nucleotide sequence ID" value="NZ_JACYXI010000012.1"/>
</dbReference>
<dbReference type="Gene3D" id="3.40.50.720">
    <property type="entry name" value="NAD(P)-binding Rossmann-like Domain"/>
    <property type="match status" value="1"/>
</dbReference>
<evidence type="ECO:0000259" key="3">
    <source>
        <dbReference type="Pfam" id="PF01370"/>
    </source>
</evidence>
<dbReference type="Pfam" id="PF01370">
    <property type="entry name" value="Epimerase"/>
    <property type="match status" value="1"/>
</dbReference>
<keyword evidence="5" id="KW-1185">Reference proteome</keyword>